<feature type="compositionally biased region" description="Low complexity" evidence="8">
    <location>
        <begin position="91"/>
        <end position="105"/>
    </location>
</feature>
<feature type="compositionally biased region" description="Low complexity" evidence="8">
    <location>
        <begin position="53"/>
        <end position="67"/>
    </location>
</feature>
<keyword evidence="6 9" id="KW-0472">Membrane</keyword>
<name>A0A1B7N7N5_9AGAM</name>
<dbReference type="GO" id="GO:0005743">
    <property type="term" value="C:mitochondrial inner membrane"/>
    <property type="evidence" value="ECO:0007669"/>
    <property type="project" value="UniProtKB-SubCell"/>
</dbReference>
<keyword evidence="12" id="KW-1185">Reference proteome</keyword>
<dbReference type="InParanoid" id="A0A1B7N7N5"/>
<proteinExistence type="predicted"/>
<evidence type="ECO:0000256" key="6">
    <source>
        <dbReference type="ARBA" id="ARBA00023136"/>
    </source>
</evidence>
<evidence type="ECO:0000313" key="11">
    <source>
        <dbReference type="EMBL" id="OAX40851.1"/>
    </source>
</evidence>
<dbReference type="PANTHER" id="PTHR14009:SF1">
    <property type="entry name" value="MITOCHONDRIAL PROTON_CALCIUM EXCHANGER PROTEIN"/>
    <property type="match status" value="1"/>
</dbReference>
<keyword evidence="4 9" id="KW-1133">Transmembrane helix</keyword>
<dbReference type="GO" id="GO:0043022">
    <property type="term" value="F:ribosome binding"/>
    <property type="evidence" value="ECO:0007669"/>
    <property type="project" value="InterPro"/>
</dbReference>
<feature type="region of interest" description="Disordered" evidence="8">
    <location>
        <begin position="53"/>
        <end position="128"/>
    </location>
</feature>
<dbReference type="Pfam" id="PF07766">
    <property type="entry name" value="LETM1_RBD"/>
    <property type="match status" value="2"/>
</dbReference>
<evidence type="ECO:0000259" key="10">
    <source>
        <dbReference type="PROSITE" id="PS51758"/>
    </source>
</evidence>
<dbReference type="GO" id="GO:0030003">
    <property type="term" value="P:intracellular monoatomic cation homeostasis"/>
    <property type="evidence" value="ECO:0007669"/>
    <property type="project" value="TreeGrafter"/>
</dbReference>
<evidence type="ECO:0000256" key="3">
    <source>
        <dbReference type="ARBA" id="ARBA00022792"/>
    </source>
</evidence>
<dbReference type="InterPro" id="IPR044202">
    <property type="entry name" value="LETM1/MDM38-like"/>
</dbReference>
<keyword evidence="3" id="KW-0999">Mitochondrion inner membrane</keyword>
<dbReference type="EMBL" id="KV448198">
    <property type="protein sequence ID" value="OAX40851.1"/>
    <property type="molecule type" value="Genomic_DNA"/>
</dbReference>
<evidence type="ECO:0000256" key="4">
    <source>
        <dbReference type="ARBA" id="ARBA00022989"/>
    </source>
</evidence>
<gene>
    <name evidence="11" type="ORF">K503DRAFT_736770</name>
</gene>
<evidence type="ECO:0000256" key="8">
    <source>
        <dbReference type="SAM" id="MobiDB-lite"/>
    </source>
</evidence>
<dbReference type="AlphaFoldDB" id="A0A1B7N7N5"/>
<protein>
    <recommendedName>
        <fullName evidence="10">Letm1 RBD domain-containing protein</fullName>
    </recommendedName>
</protein>
<comment type="subcellular location">
    <subcellularLocation>
        <location evidence="1">Mitochondrion inner membrane</location>
        <topology evidence="1">Single-pass membrane protein</topology>
    </subcellularLocation>
</comment>
<dbReference type="PROSITE" id="PS51758">
    <property type="entry name" value="LETM1_RBD"/>
    <property type="match status" value="1"/>
</dbReference>
<dbReference type="OrthoDB" id="73691at2759"/>
<feature type="transmembrane region" description="Helical" evidence="9">
    <location>
        <begin position="217"/>
        <end position="238"/>
    </location>
</feature>
<sequence length="401" mass="44376">MLRLTGKNVAVNSFPPRQLQLVLLGQHPASSRSQLASRHARVAWTVLARSASTTTSSSNAKSSSHASNLPPSAVSPRKHRVELKPGPLKNPSPSSTTPRPHSTSPKQTQPSFPPFRQSPRPSIPDPVPSAIELAKQDIADATAQGVLRPAPQDAGTIKRFTHQAIELFKFYFRGLKAINTHRKQAAAIRSRVATGGPAPSRAELRFIRTYQQDALKLIPFVIVVIIMEELIPFIALYAPRMLPSTCILPGQRDRINAKACNNQLLALTANRQIFESLMKESESCGFIATQSLGQPGALCRLIGIPGWGPLQLARWHLQRHLQYISLDDKVLKQEGYGRDLTFPELKEALQERGMPIYSEKISADELRARLEWWIDMSEMMPEGADAVSRRVFVLGMIGSQK</sequence>
<evidence type="ECO:0000313" key="12">
    <source>
        <dbReference type="Proteomes" id="UP000092154"/>
    </source>
</evidence>
<evidence type="ECO:0000256" key="7">
    <source>
        <dbReference type="PROSITE-ProRule" id="PRU01094"/>
    </source>
</evidence>
<dbReference type="STRING" id="1314800.A0A1B7N7N5"/>
<feature type="domain" description="Letm1 RBD" evidence="10">
    <location>
        <begin position="230"/>
        <end position="401"/>
    </location>
</feature>
<dbReference type="PANTHER" id="PTHR14009">
    <property type="entry name" value="LEUCINE ZIPPER-EF-HAND CONTAINING TRANSMEMBRANE PROTEIN"/>
    <property type="match status" value="1"/>
</dbReference>
<evidence type="ECO:0000256" key="2">
    <source>
        <dbReference type="ARBA" id="ARBA00022692"/>
    </source>
</evidence>
<evidence type="ECO:0000256" key="9">
    <source>
        <dbReference type="SAM" id="Phobius"/>
    </source>
</evidence>
<keyword evidence="5 7" id="KW-0496">Mitochondrion</keyword>
<accession>A0A1B7N7N5</accession>
<dbReference type="InterPro" id="IPR033122">
    <property type="entry name" value="LETM1-like_RBD"/>
</dbReference>
<evidence type="ECO:0000256" key="1">
    <source>
        <dbReference type="ARBA" id="ARBA00004434"/>
    </source>
</evidence>
<evidence type="ECO:0000256" key="5">
    <source>
        <dbReference type="ARBA" id="ARBA00023128"/>
    </source>
</evidence>
<reference evidence="11 12" key="1">
    <citation type="submission" date="2016-06" db="EMBL/GenBank/DDBJ databases">
        <title>Comparative genomics of the ectomycorrhizal sister species Rhizopogon vinicolor and Rhizopogon vesiculosus (Basidiomycota: Boletales) reveals a divergence of the mating type B locus.</title>
        <authorList>
            <consortium name="DOE Joint Genome Institute"/>
            <person name="Mujic A.B."/>
            <person name="Kuo A."/>
            <person name="Tritt A."/>
            <person name="Lipzen A."/>
            <person name="Chen C."/>
            <person name="Johnson J."/>
            <person name="Sharma A."/>
            <person name="Barry K."/>
            <person name="Grigoriev I.V."/>
            <person name="Spatafora J.W."/>
        </authorList>
    </citation>
    <scope>NUCLEOTIDE SEQUENCE [LARGE SCALE GENOMIC DNA]</scope>
    <source>
        <strain evidence="11 12">AM-OR11-026</strain>
    </source>
</reference>
<dbReference type="Proteomes" id="UP000092154">
    <property type="component" value="Unassembled WGS sequence"/>
</dbReference>
<keyword evidence="2 9" id="KW-0812">Transmembrane</keyword>
<organism evidence="11 12">
    <name type="scientific">Rhizopogon vinicolor AM-OR11-026</name>
    <dbReference type="NCBI Taxonomy" id="1314800"/>
    <lineage>
        <taxon>Eukaryota</taxon>
        <taxon>Fungi</taxon>
        <taxon>Dikarya</taxon>
        <taxon>Basidiomycota</taxon>
        <taxon>Agaricomycotina</taxon>
        <taxon>Agaricomycetes</taxon>
        <taxon>Agaricomycetidae</taxon>
        <taxon>Boletales</taxon>
        <taxon>Suillineae</taxon>
        <taxon>Rhizopogonaceae</taxon>
        <taxon>Rhizopogon</taxon>
    </lineage>
</organism>